<comment type="caution">
    <text evidence="1">The sequence shown here is derived from an EMBL/GenBank/DDBJ whole genome shotgun (WGS) entry which is preliminary data.</text>
</comment>
<reference evidence="1 2" key="1">
    <citation type="journal article" date="2013" name="Genome Announc.">
        <title>Draft Genome Sequence of Arcticibacter svalbardensis Strain MN12-7T, a Member of the Family Sphingobacteriaceae Isolated from an Arctic Soil Sample.</title>
        <authorList>
            <person name="Shivaji S."/>
            <person name="Ara S."/>
            <person name="Prasad S."/>
            <person name="Manasa B.P."/>
            <person name="Begum Z."/>
            <person name="Singh A."/>
            <person name="Kumar Pinnaka A."/>
        </authorList>
    </citation>
    <scope>NUCLEOTIDE SEQUENCE [LARGE SCALE GENOMIC DNA]</scope>
    <source>
        <strain evidence="1 2">MN12-7</strain>
    </source>
</reference>
<organism evidence="1 2">
    <name type="scientific">Arcticibacter svalbardensis MN12-7</name>
    <dbReference type="NCBI Taxonomy" id="1150600"/>
    <lineage>
        <taxon>Bacteria</taxon>
        <taxon>Pseudomonadati</taxon>
        <taxon>Bacteroidota</taxon>
        <taxon>Sphingobacteriia</taxon>
        <taxon>Sphingobacteriales</taxon>
        <taxon>Sphingobacteriaceae</taxon>
        <taxon>Arcticibacter</taxon>
    </lineage>
</organism>
<protein>
    <submittedName>
        <fullName evidence="1">Uncharacterized protein</fullName>
    </submittedName>
</protein>
<accession>R9GVZ5</accession>
<sequence>MCRKLAEIDFQFTTVKNSNRMALHAFSLGYSDRILNP</sequence>
<evidence type="ECO:0000313" key="1">
    <source>
        <dbReference type="EMBL" id="EOR95926.1"/>
    </source>
</evidence>
<dbReference type="EMBL" id="AQPN01000036">
    <property type="protein sequence ID" value="EOR95926.1"/>
    <property type="molecule type" value="Genomic_DNA"/>
</dbReference>
<dbReference type="Proteomes" id="UP000014174">
    <property type="component" value="Unassembled WGS sequence"/>
</dbReference>
<dbReference type="AlphaFoldDB" id="R9GVZ5"/>
<gene>
    <name evidence="1" type="ORF">ADIARSV_0876</name>
</gene>
<evidence type="ECO:0000313" key="2">
    <source>
        <dbReference type="Proteomes" id="UP000014174"/>
    </source>
</evidence>
<name>R9GVZ5_9SPHI</name>
<proteinExistence type="predicted"/>
<keyword evidence="2" id="KW-1185">Reference proteome</keyword>